<proteinExistence type="predicted"/>
<keyword evidence="3" id="KW-1185">Reference proteome</keyword>
<reference evidence="2 3" key="1">
    <citation type="submission" date="2019-08" db="EMBL/GenBank/DDBJ databases">
        <authorList>
            <person name="Khan S.A."/>
            <person name="Jeon C.O."/>
            <person name="Jeong S.E."/>
        </authorList>
    </citation>
    <scope>NUCLEOTIDE SEQUENCE [LARGE SCALE GENOMIC DNA]</scope>
    <source>
        <strain evidence="3">IMCC1728</strain>
    </source>
</reference>
<sequence length="422" mass="46926">MTAPITVELAVPASLDDLRDEWRGLEARAGAGFFLSWSWLGTWLSTLPAGTCPRVLRARRGGRTVGLALVVPGPIRSIPLFGGRGLWLHATGLDEIDGIAIEHNGWLVEEGDHEASRAMLTLLCGGEQPWRRLTLPHLHPSAAQTLGQPVDGLALRTVEEPSWLVDLGAARSRAGGYLGLLDSDMRRKIRRAREACESLGAIEVSVAADLETARRYLDRLVTLHERRWAGREEPSSFIRPFAQTFHAKLVETAFARGEIQLLRITAGGREIAYFYNFVHRRRVSYYQSGIDYEALPGKHSPGLLGLALAVEHNMALGHDVFDFLAGASHYKRHLSTHQECLRTVVLDRKGFRHTAEQQLRTTLLPWIKRVSGQPVYWRLWLRKWMGRVGLGICLPAALLVLDACSEQMEPTMAPPALATVAR</sequence>
<name>A0A5C6TXW3_9BURK</name>
<comment type="caution">
    <text evidence="2">The sequence shown here is derived from an EMBL/GenBank/DDBJ whole genome shotgun (WGS) entry which is preliminary data.</text>
</comment>
<evidence type="ECO:0000313" key="3">
    <source>
        <dbReference type="Proteomes" id="UP000321832"/>
    </source>
</evidence>
<dbReference type="InterPro" id="IPR016181">
    <property type="entry name" value="Acyl_CoA_acyltransferase"/>
</dbReference>
<evidence type="ECO:0000313" key="2">
    <source>
        <dbReference type="EMBL" id="TXC65287.1"/>
    </source>
</evidence>
<dbReference type="Pfam" id="PF13480">
    <property type="entry name" value="Acetyltransf_6"/>
    <property type="match status" value="1"/>
</dbReference>
<gene>
    <name evidence="2" type="ORF">FSC37_01685</name>
</gene>
<evidence type="ECO:0000259" key="1">
    <source>
        <dbReference type="Pfam" id="PF13480"/>
    </source>
</evidence>
<organism evidence="2 3">
    <name type="scientific">Piscinibacter aquaticus</name>
    <dbReference type="NCBI Taxonomy" id="392597"/>
    <lineage>
        <taxon>Bacteria</taxon>
        <taxon>Pseudomonadati</taxon>
        <taxon>Pseudomonadota</taxon>
        <taxon>Betaproteobacteria</taxon>
        <taxon>Burkholderiales</taxon>
        <taxon>Sphaerotilaceae</taxon>
        <taxon>Piscinibacter</taxon>
    </lineage>
</organism>
<dbReference type="Gene3D" id="3.40.630.30">
    <property type="match status" value="1"/>
</dbReference>
<dbReference type="EMBL" id="VOPW01000001">
    <property type="protein sequence ID" value="TXC65287.1"/>
    <property type="molecule type" value="Genomic_DNA"/>
</dbReference>
<dbReference type="SUPFAM" id="SSF55729">
    <property type="entry name" value="Acyl-CoA N-acyltransferases (Nat)"/>
    <property type="match status" value="1"/>
</dbReference>
<dbReference type="InterPro" id="IPR038740">
    <property type="entry name" value="BioF2-like_GNAT_dom"/>
</dbReference>
<accession>A0A5C6TXW3</accession>
<dbReference type="GO" id="GO:0016740">
    <property type="term" value="F:transferase activity"/>
    <property type="evidence" value="ECO:0007669"/>
    <property type="project" value="UniProtKB-KW"/>
</dbReference>
<dbReference type="Proteomes" id="UP000321832">
    <property type="component" value="Unassembled WGS sequence"/>
</dbReference>
<protein>
    <submittedName>
        <fullName evidence="2">GNAT family N-acetyltransferase</fullName>
    </submittedName>
</protein>
<feature type="domain" description="BioF2-like acetyltransferase" evidence="1">
    <location>
        <begin position="184"/>
        <end position="332"/>
    </location>
</feature>
<keyword evidence="2" id="KW-0808">Transferase</keyword>
<dbReference type="AlphaFoldDB" id="A0A5C6TXW3"/>